<accession>A0ABY2BI59</accession>
<evidence type="ECO:0000313" key="4">
    <source>
        <dbReference type="Proteomes" id="UP000295818"/>
    </source>
</evidence>
<proteinExistence type="predicted"/>
<sequence length="181" mass="20101">MSYSFRRLTRAEFPLLAGWLANPHVARWWNHETSPEAVERDFGTSADGGEPSEDLLVLRDDLPVGLIQRCRLRDYPEYLTEFEALTDVPAETATIDYLIGEAGLTGEGIGTAMIAAIVADTWSAYPDSAAIMVAVVAGNRPSWRALERAGFRRVAEGPMEPDNPIDDPLHYVYRVDRPQPV</sequence>
<dbReference type="PANTHER" id="PTHR31438:SF1">
    <property type="entry name" value="LYSINE N-ACYLTRANSFERASE C17G9.06C-RELATED"/>
    <property type="match status" value="1"/>
</dbReference>
<evidence type="ECO:0000259" key="2">
    <source>
        <dbReference type="PROSITE" id="PS51186"/>
    </source>
</evidence>
<gene>
    <name evidence="3" type="ORF">EV644_10893</name>
</gene>
<dbReference type="EMBL" id="SLWM01000008">
    <property type="protein sequence ID" value="TCO20879.1"/>
    <property type="molecule type" value="Genomic_DNA"/>
</dbReference>
<name>A0ABY2BI59_9ACTN</name>
<dbReference type="SUPFAM" id="SSF55729">
    <property type="entry name" value="Acyl-CoA N-acyltransferases (Nat)"/>
    <property type="match status" value="1"/>
</dbReference>
<feature type="domain" description="N-acetyltransferase" evidence="2">
    <location>
        <begin position="3"/>
        <end position="178"/>
    </location>
</feature>
<dbReference type="PROSITE" id="PS51186">
    <property type="entry name" value="GNAT"/>
    <property type="match status" value="1"/>
</dbReference>
<dbReference type="PANTHER" id="PTHR31438">
    <property type="entry name" value="LYSINE N-ACYLTRANSFERASE C17G9.06C-RELATED"/>
    <property type="match status" value="1"/>
</dbReference>
<comment type="caution">
    <text evidence="3">The sequence shown here is derived from an EMBL/GenBank/DDBJ whole genome shotgun (WGS) entry which is preliminary data.</text>
</comment>
<evidence type="ECO:0000313" key="3">
    <source>
        <dbReference type="EMBL" id="TCO20879.1"/>
    </source>
</evidence>
<organism evidence="3 4">
    <name type="scientific">Kribbella orskensis</name>
    <dbReference type="NCBI Taxonomy" id="2512216"/>
    <lineage>
        <taxon>Bacteria</taxon>
        <taxon>Bacillati</taxon>
        <taxon>Actinomycetota</taxon>
        <taxon>Actinomycetes</taxon>
        <taxon>Propionibacteriales</taxon>
        <taxon>Kribbellaceae</taxon>
        <taxon>Kribbella</taxon>
    </lineage>
</organism>
<dbReference type="Proteomes" id="UP000295818">
    <property type="component" value="Unassembled WGS sequence"/>
</dbReference>
<keyword evidence="4" id="KW-1185">Reference proteome</keyword>
<dbReference type="Pfam" id="PF13523">
    <property type="entry name" value="Acetyltransf_8"/>
    <property type="match status" value="1"/>
</dbReference>
<dbReference type="InterPro" id="IPR016181">
    <property type="entry name" value="Acyl_CoA_acyltransferase"/>
</dbReference>
<dbReference type="Gene3D" id="3.40.630.30">
    <property type="match status" value="1"/>
</dbReference>
<keyword evidence="1" id="KW-0046">Antibiotic resistance</keyword>
<dbReference type="RefSeq" id="WP_132190649.1">
    <property type="nucleotide sequence ID" value="NZ_SLWM01000008.1"/>
</dbReference>
<dbReference type="InterPro" id="IPR000182">
    <property type="entry name" value="GNAT_dom"/>
</dbReference>
<protein>
    <submittedName>
        <fullName evidence="3">Aminoglycoside 6'-N-acetyltransferase</fullName>
    </submittedName>
</protein>
<evidence type="ECO:0000256" key="1">
    <source>
        <dbReference type="ARBA" id="ARBA00023251"/>
    </source>
</evidence>
<reference evidence="3 4" key="1">
    <citation type="journal article" date="2015" name="Stand. Genomic Sci.">
        <title>Genomic Encyclopedia of Bacterial and Archaeal Type Strains, Phase III: the genomes of soil and plant-associated and newly described type strains.</title>
        <authorList>
            <person name="Whitman W.B."/>
            <person name="Woyke T."/>
            <person name="Klenk H.P."/>
            <person name="Zhou Y."/>
            <person name="Lilburn T.G."/>
            <person name="Beck B.J."/>
            <person name="De Vos P."/>
            <person name="Vandamme P."/>
            <person name="Eisen J.A."/>
            <person name="Garrity G."/>
            <person name="Hugenholtz P."/>
            <person name="Kyrpides N.C."/>
        </authorList>
    </citation>
    <scope>NUCLEOTIDE SEQUENCE [LARGE SCALE GENOMIC DNA]</scope>
    <source>
        <strain evidence="3 4">VKM Ac-2538</strain>
    </source>
</reference>